<evidence type="ECO:0000256" key="8">
    <source>
        <dbReference type="ARBA" id="ARBA00023212"/>
    </source>
</evidence>
<feature type="repeat" description="ANK" evidence="9">
    <location>
        <begin position="856"/>
        <end position="888"/>
    </location>
</feature>
<feature type="domain" description="ZU5" evidence="12">
    <location>
        <begin position="1413"/>
        <end position="1558"/>
    </location>
</feature>
<feature type="compositionally biased region" description="Basic residues" evidence="10">
    <location>
        <begin position="1"/>
        <end position="11"/>
    </location>
</feature>
<feature type="repeat" description="ANK" evidence="9">
    <location>
        <begin position="723"/>
        <end position="755"/>
    </location>
</feature>
<feature type="compositionally biased region" description="Basic and acidic residues" evidence="10">
    <location>
        <begin position="2646"/>
        <end position="2662"/>
    </location>
</feature>
<dbReference type="Gene3D" id="1.25.40.20">
    <property type="entry name" value="Ankyrin repeat-containing domain"/>
    <property type="match status" value="3"/>
</dbReference>
<feature type="region of interest" description="Disordered" evidence="10">
    <location>
        <begin position="2498"/>
        <end position="2520"/>
    </location>
</feature>
<feature type="region of interest" description="Disordered" evidence="10">
    <location>
        <begin position="7152"/>
        <end position="7182"/>
    </location>
</feature>
<dbReference type="PROSITE" id="PS51145">
    <property type="entry name" value="ZU5"/>
    <property type="match status" value="2"/>
</dbReference>
<sequence length="7743" mass="833189">MLRCVKRKTSKSRTPTPGGTNERGCSTLPRMGHRSDSDENISEKPSSSSRPTRWTMEKKSATLTAGCTLSSGNETKTKSKTLTFLRTLSLGSLFSPSRRRRKDDSTTAYSSGLMSPDVELQTFSNDSQPNIQRGQDETDLSPSEGALTPTAEETYQPQSKQSRKQELFLEKLTKEAFSFSRDDKNKTPTDENANILSDGKHFHRHLDDQHDSGRSSTRESAEVSVASDRSKRKAPTSGVPNEPEKQSVAVHKIAPIAVDLKQAEANQSFLRAARAGNLPKVLELLNTVTDIDVANNNGLNALHLASKEGRTDVVRELLSHGASVHLITKKGNTALHIASLAGHLDIVKLLIDCGADVNAQSQNGFTPLYMSAQENHVEVVQLLLDKSANQALSTEDGFTPLAVALQQGHDRVVSLLLERDSRGKSRLPALHIAAKKDDVHAANLLLSNTEINVDHTSASGFTPLHIAAHYGNVNIARLLIERGANINYQAKNCITPLHVAAKWGKNDVVNELIQAGAEVNSRTRDGLTPLHCAARAGHTSTVECLLKHGGDVSVKTKNDLTPLHMAAQGDHEQATRLLLESGSNPNDVTIDYLTPLHVAAHCGNVNVARTLLNSHCDVNAKALNGFTALHIACKKSRVEMASLLLKHGALLEAATETGLTPLHVASFVGCGDIVSFLLQHGTNVNQTTLRNETALHLAVRNRQLETVKILLGYQANLDCRTRDNQTPLHVAVRTNYSPIVELLLKAGADINIMTKDNYSALHIATKEDSQDIVQMLIEHGANTEVKTKKGFTPLHLAAKYGSSRITDLLLNNAKSDPNASGCNGFTPVHVATYYNNNQVLKKLIECGGDVNRPVRNGFTPLHLAAKRNNLDSVRLLASKGAVIDKGSRSGYTPLHLASQDGQIEIVKLLVEEYKAQVDCAAKDGLTPLHLAVQEDKVNVSEYLLNSGASIDTKTLEAGFTPLHSAAYRGQLASLRLLLTRISEKELPQVINSRTHLGSTPLHLAAQQGHLQVALKLIQMGADQNCRNKQGWTAAQLAHKQHYLNLFETLQAITTDVSDWAVSNVNGTDVDGHADGDTNLINGTVVLEKAEHMTDHLISDSEEEGAEILSTPAMFRYPEKSKQKLDGTEDNWLRTGSYDLLCNQLEYMRASTGEHDLTRLPGTSTLYAKGISLRPKTLNISGQGPVVSVDETVRSSLHDSLIEERVEPLLSKKTETISTSQKLAGLPMTTPSPTTLSEWDFDVDNVHSVRKPVKSGFLISFLIDARGGLVEAQRRPDLRFLVPPNAPTGPLRIICRLLRPGIINNPPGLNDGDCLACRIIEMSPYQMRFSLPILIEVPHIVSGRGREREIIIIRSETGNSWKEHTLEATEQAIHDSLGDAFDHSDLNNATLNKRIHRILTYDFPQYFALISRFRQEVAYIGSDGGLISSTVVPQVQAVFPPGSLQKRIKVGLQAQPISSDIVNRMAGCRVSVSPIVTIEPRRRKFHKPITLTIPVPRTTSKPCPDAAAVSSKIRLLCSLSGGTNPAVWEDITGSTPMTRHKDCVSFTTTVSARLWLIDCPNNVSVKEMATRIYSESIEPPILGRFVIYARHSTDLKAAIKPETPETQSRHLSNAQDVRRSIPLVRRSATEFAQIRCICLTDDTEDKTLECLEHYYQVAIGPFVEIQQNKPVWIEMVGNLVPVLKSGEQLNFTIRPFYENRITFPVRLRDIPDLEPDINMVTGKIAFMREARNVQTTIDMTNIQPQRPITVLEFKLPGPDQTLVLPTKELDVIGRSELDHQKLALEIGKDWRRLAPVLGFSEQDIKMIDRISPDLHSATNEFDIENQRAENLLALWKHRAAASGLTDKDALGNHLADALIKINRSDTIHPSMTEIRTVTAEEEIATANGILEKRTTLPVVVEETVSHAKLSKITTHAGYETPDFSADMKNQEVKDIREQETEAVLSWSENAFLSSDEGVSTISVSGTTDGIQKPEATFSQPLCQAEVTDQEKLPLNMKTLPTTSTSVVRQAGTIEAGILPEMKPELGGRTPEYNKDVSRAKTLVNWQEALLAQLESVGIRMEPLTKPSQVAVQENEGAVDTMEEVFIKPISQRVDQKFLPKDRNEIEYSVQELVEALGKQVDDVASVEQIPVSDSAAITEDIIEPVTYDRENRIASLAVEHSVLSHSPAVSTADIPMNDTEMNKFGTSVSHITQGSPTKRYMPHDDLQSHDSTNELQKTDEYLEEQPSSATVRKEERFEHEEDLSSELHIPSLENLLDDESFENVYRKALLVDTSQQSSYIQDAKPTLDEIATTGLQSEVSPSHVLHTDSAIPDIVQRIPKESHEFEEIEEILPDGTIVTKRTESEETTLSVTPDEWEQGVQSAIDSGEYMVEKPEEITEVEQFDETLPDGTVITRLITTKRVVDRVFERSVSEEQSVPSDSNEQLYVGTSSLMPELPMTDDQYAYHDNEPESILPLEISSELICDTKPDSTVITNTLSIIESNLNNQLENVQQIKHLDRDTEQTTRKQVFEDKESAQMKRQPERNLYHATLEQEINNLTEVQYGNESDNKTRKLAVIGSESKDLEEIDGGAIHSMHTKDSVGKRNKDHTATLQIKTEEDRINRKDVTTKSQPEIHDAEEESHIFKKEIKTEQTKIIKQNEYTNNQTKHTEITKENYEDGPQKIKTQEEKWKNETWKNYEENQSNKKQENKNKYEEQDRNKQQGDAAVEVEVEAGSAVQVSGESLGQVEWEAESEAAAHVQWEGVSVIAPVGSESEAISETAGEGESERLAERVSEMETEYAELVGEGVVDEREAEASAEAVVAAEAEAEAEVELEVEAESAVQVSGESLGQVEWEAESEAAAHVQWEGVSVIAPVGSESEAISETAGEGESERLAERVSEMETEYAELVGEGVVDEREAEASAEAVVAAEAEAEAEVELEVEAESAVQVSGESLGQVEWEAESEAAAHVQWEGVSVIAPVGSESEAISETAGEGESERLAERVSEMETEYAELVGEGVVDEREAEASAEAVVAAEAEAEAEVELEVEAESAVQVSGESLGQVEWEAESEAAAHVQWEGVSVIAPVGSESEAISETAGEGESERLAERVSEMETEYAELVGEGVVDEREAEASAEAVVAAEAEAEAEVELEVEAESAVQVSGESLGQVEWEAESEAAAHVQWEGVSVIAPVGSESEAISETAGEGESERLAERVSEMETEYAELVGEGVVDEREAEASAEAVVAAEAEAEAEVELEVEAESAVQVSGESLGQVEWEAESEAAAHVQWEGVSVIAPVGSESEAISETAGEGESERLAERVSEMETEYAELVGEGVVDEREAEASAEAVVAAEAEAEAEVELEVEAESAVQVSGESLGQVEWEAESEAAAHVQWEGVSVIAPVGSESEAISETAGEGESERLAERVSEMETEYAELVGEGVVDEREAEASAEAVVAAEAEAEAEVELEVEAESAVQVSGESLGQVEWEAESEAAAHVQWEGVSVIAPVGSESEAISETAGEGESERLAERVSEMETEYAELVGEGVVDEREVEASAEAVVAAEAEAEAEVELEVEAESAVQVSGESLGQVEWEAESEAAAHVQWEGVSVIAPVGSESEAISETAGEGESERLAERVSEMETEYAELVGEGVVDEREAEASAEAVVAAEAEAEAEVELEVEAESAVQVSGESLGQVEWEAESEAAAHVQWEGVSVIAPVGSESEAISETAGEGESERLAERVSEMETEYAELVGEGVVDEREVEASAEAVVAAEAEAEAEVELEVEAESAVQVSGESLGQVEWEAESEAAAHVQWEGVSVIAPVGSESEAISETAGEGESERLAERVSEMETEYAELVGEGVVDEREAEASAEAVVAAEAEAEAEVELEVEAESAVQVSGESLGQVEWEAESEAAAHVQWEGVSVIAPVGSESEAISETAGEGESERLAERVSEMETEYAELVGEGVVDEREAEASAEAVVAAEAEAEAEVELEVEAESAVQVSGESLGQVEWEAESEAAAHVQWEGVSVIAPVGSESEAISETAGEGESERLAERVSEMETEYAELVGEGVVDEREAEASAEAVVAAEAEAEAEVELEVEAESAVQVSGESLGQVEWEAESEAAAHVQWEGVSVIAPVGSESEAISETAGEGESERLAERVSEMETEYAELVGEGVVDEREAEASAEAVVAAEAEAEAEVELEVEAESAVQVSGESLGQVEWEAESEAAAHVQWEGVSVIAPVGSESEAISETAGEGESERLAERVSEMETEYAELVGEGVVDEREAEASAEAVVAAEAEAEAEVELEVEAESAVQVSGESLGQVEWEAESEAAAHVQWEGVSVIAPVGSESEAISETAGEGESERLAERVSEMETEYAELVGEGVVDEREAEASAEAVVAAEAEAEAEVELEVEAESAVQVSGESLGQVEWEAESEAAAHVQWEGVSVIAPVGSESEAISETAGEGESERLAERVSEMETEYAELVGEGVVDEREAEASAEAVVAAEAEAEAEVELEVEAESAVQVSGESLGQVEWEAESEAAAHVQWEGVSVIAPVGSESEAISETAGEGESERLAERVSEMETEYAELVGEGVVDEREAEASAEAVVAAEAEAEAEVELEVEAESAVQVSGESLGQVEWEAESEAAAHVQWEGVSVIAPVGSESEAISETAGEGESERLAERVSEMETEYAELVGEGVVDEREAEASAEAVVAAEAEAEAEVELEVEAESAVQVSGESLGQVEWEAESEAAAHVQWEGVSVIAPVGSESEAISETAGEGESERLAERVSEMETEYAELVGEGVVDEREAEASAEAVVAAEAEAEAEVELEVEAESAVQVSGESLGQVEWEAESEAAAHVQWEGVSVIAPVGSESEAISETAGEGESERLAERVSEMETEYAELVGEGVVDEREAEASAEAVVAAEAEAEAEVELEVEAESAVQVSGESLGQVEWEAESEAAAHVQWEGVSVIAPVGSESEAISETAGEGESERLAERVSEMETEYAELVGEGVVDEREAEASAEAVVAAEAEAEAEVELEVEAESAVQVSGESLGQVEWEAESEAAAHVQWEGVSVIAPVGSESEAISETAGEGESERLAERVSEMETEYAELVGEGVVDEREAEASAEAVVAAEAEAEAEVELEVEAESAVQVSGESLGQVEWEAESEAAAHVQWEGVSVIAPVGSESEAISETAGEGESERLAERVSEMETEYAELVGEGVVDERKAEASAEAVVAAEAEAEAEVELEVEAESAVQVSGESLGQVEWEAESEAAAHVQWEGVSVIAPVGSESEAISETAGEGESERLAERVSEMETEYAELVGEGVVDEREAEASAEAVVAAEAEAEAEVELEVEAESAVQVSGESLGQVEWEAESEAAAHVQWEGVSVIAPVGSESEAISETAGEGESERLAERVSEMETEYAELVGEGVVDEREAEASAEAVVAAEAEAEAEVELEVEAESAVQVSGESLGQVEWEAESEAAAHVQWEGVSVIAPVGSESEAISETAGEGESERLAERVSEMETEYAELVGEGVVDERKAEASAEAVVAAEAEAEAEVELEVEAESAVQVSGESLGQVEWEAESEAAAHVQWEGVSVIAPVGSESEAISETAGEGESERLAERVSEMETEYAELVGEGVVDEREAEASAEAVVAAEAEAEAEVELEVEAESAVQVSGESLGQVEWEAESEAAAHVQWEGVSVIAPVGSESEAISETAGEGESERLAESVSEMETEYAELVGEGVVDEREAEASAEAVVAAEAEAEAEVELEVEAESAVQVSGESLGQVEWEAESEAAAHVQWEGVSVIAPVGSESEAISETAGEGESERLAERVSEMETEYAELVGEGVVDERKAEASAEAVVAAEAEAEAEVELEVEAESAVQVSGESLGQVEWEAESEAAAHVQWEGVSVIAPVGSESEAISETAGEGESERLAERVCEMETEYAELVGEGVVDEREAEASAEAVVAAEAEAEAEVELEVEAESAVQVSGESLGQVEWEAESEAAAHVQWEGVSVIAPVGSESEAISETAGEGESERLAESVSEMETEYAELVGEGVVDEREAEASAEAVVAAEAEAEAEVELEVEAESAVQVSGESLGQVEWEAESEAAAHVQWEGVSVIAPVGSESEAISETAGEGESERLAERVSEMETEYAELVGEGVVDEREAEVSAEAVVAAEAEAEAEVELEVEAESAVQVSGESLGQVEWEAESEAAAHVQWEGVSVIAPVGSESEAISETAGEGESERLAERVSEMETEYAELVGEGVVDEREAEASAEAVVAAEAEAEAEVELEVEAESAVQVSGESLGQVEWEAESEAAAHVQWEGVSVIAPVGSESEAISETAGEGESERLAERVSEMETEYAELVGEGLVELVYSESEFPREASSSAYSEFALQYPPDSSCFPPCLSAFDELLLTDSNCDIFSEAPANFPNTLAGDVFISQALPPSFVGCSSVVESPDVSSAFVDFELCSASSSCISVHNGLSEFSKFDLQSAPSLDLNDSASPPCALLLGLSSYLKPENGCVLDSPDMCREDAIYPAESSEIPENLDTLNYRDDSPTDVKTEISTVKEMFFETSSILLPEASVLGVTGYERISPDELGTSNIVPPILTANATLSTLSEVSGCPAESFSDEHLSLSNNEMTTYFDGSTPEKLTDFSSVASFRLPDYCDEKFKVRPISKETAVYDKISPSVIEASGSSFPRDSAHAVTNLEMDSLEKSVSSGKSDLTYLAAASGANVAVEFTEEEEEDEEPPEAHASTVKVPEHGDASQLVHSALDRSVRVLNRLQTYGFRGSISPTSFYSNQPNWHSSDTKITSPYKESNEENVKVLSQIQSDYPSTSSTNTEVHKMEEFGRDELDDFDGDSLEGFCIPFELDSTGDDARKIHTDEPKCERTGLSPIPETVIGDQFSNSDKELKADLEDQQDYLSKKDVLRHQYAIPDFTGSCRSISSISNTLFSSEQDLQGSSTPDESSKESQSTIVNIGKREETSDQREKENLDAYECDNTQLLESRTTLASVESDLNFVDNETKLACDNTTLEYSPSNLRKRSVNSLSNLLGSETKIRKADSKTSTNFSSISVSQPIYTTGKKISAAQNEFQRSMEGHATSFPQLSQEHKIYTVTDSSKLKDINVSNVQSNFSAPVIDETKKSKTSSDNIASSSLSEFERLEKELGTSDSTSPSSGHKGSGEDISSHTSSLSEYLRHEKECENCEDNFVLPSDSIIKSRLNEMMDLNTKVKAEVLPTSLIAPSYGQISTIYEDLAEHHTSSLSQSIESPTTSHYSTKEDNQTSFMNLCQKDENKSHTICSDAVVSVIHSRMSSDRLDVEKIAESLTSSSEIEILIDRADDQMSGLLEADSLIYSSIYDSLIPSGYENSIFEVKNAMFGTDYDWRDPLLRGRDSLEESEHGQINKVTDSLCTTSSSAFSNQMSTNGTEQSENDDQGITEFDSAHIDILHQQYFETIDEKELCNLPLDETSLAENVTSTTPLELPESIRPIGQKDSSEPVSRVAKDEMPSALTSVNIMTDSLDDGNKAIDRINVTLSPTLYSVPPAYSIFEVSSHPTITTQSRYDLKPNLLVHEPKTNISSPVVITPEAEHFSVVGEVRAPNTSKVFAPSSVNDSKMGSNHETSIFDISEDEVVVENKRVCDIKRQPMSKRLQQDNTIKENVSMVIQEQEAKEGVKSEKSQVHAKLLNEELTGSPANEAPADSEYVIIDIMDAKDLSFFKRDEDVSNLRDHDSCAILCASKPCMFHTLQYLLMW</sequence>
<feature type="region of interest" description="Disordered" evidence="10">
    <location>
        <begin position="7405"/>
        <end position="7424"/>
    </location>
</feature>
<evidence type="ECO:0000256" key="10">
    <source>
        <dbReference type="SAM" id="MobiDB-lite"/>
    </source>
</evidence>
<feature type="repeat" description="ANK" evidence="9">
    <location>
        <begin position="396"/>
        <end position="421"/>
    </location>
</feature>
<dbReference type="GO" id="GO:0016020">
    <property type="term" value="C:membrane"/>
    <property type="evidence" value="ECO:0007669"/>
    <property type="project" value="UniProtKB-SubCell"/>
</dbReference>
<dbReference type="WBParaSite" id="TREG1_8420.1">
    <property type="protein sequence ID" value="TREG1_8420.1"/>
    <property type="gene ID" value="TREG1_8420"/>
</dbReference>
<keyword evidence="13" id="KW-1185">Reference proteome</keyword>
<evidence type="ECO:0000313" key="13">
    <source>
        <dbReference type="Proteomes" id="UP000050795"/>
    </source>
</evidence>
<dbReference type="PROSITE" id="PS50088">
    <property type="entry name" value="ANK_REPEAT"/>
    <property type="match status" value="21"/>
</dbReference>
<evidence type="ECO:0000256" key="1">
    <source>
        <dbReference type="ARBA" id="ARBA00004245"/>
    </source>
</evidence>
<feature type="compositionally biased region" description="Polar residues" evidence="10">
    <location>
        <begin position="151"/>
        <end position="160"/>
    </location>
</feature>
<dbReference type="InterPro" id="IPR011029">
    <property type="entry name" value="DEATH-like_dom_sf"/>
</dbReference>
<feature type="region of interest" description="Disordered" evidence="10">
    <location>
        <begin position="6945"/>
        <end position="6980"/>
    </location>
</feature>
<dbReference type="Gene3D" id="1.10.533.10">
    <property type="entry name" value="Death Domain, Fas"/>
    <property type="match status" value="1"/>
</dbReference>
<feature type="region of interest" description="Disordered" evidence="10">
    <location>
        <begin position="6729"/>
        <end position="6750"/>
    </location>
</feature>
<feature type="region of interest" description="Disordered" evidence="10">
    <location>
        <begin position="1"/>
        <end position="81"/>
    </location>
</feature>
<feature type="compositionally biased region" description="Polar residues" evidence="10">
    <location>
        <begin position="7158"/>
        <end position="7168"/>
    </location>
</feature>
<feature type="compositionally biased region" description="Basic and acidic residues" evidence="10">
    <location>
        <begin position="205"/>
        <end position="221"/>
    </location>
</feature>
<comment type="subcellular location">
    <subcellularLocation>
        <location evidence="1">Cytoplasm</location>
        <location evidence="1">Cytoskeleton</location>
    </subcellularLocation>
    <subcellularLocation>
        <location evidence="2">Membrane</location>
    </subcellularLocation>
</comment>
<feature type="region of interest" description="Disordered" evidence="10">
    <location>
        <begin position="96"/>
        <end position="164"/>
    </location>
</feature>
<feature type="repeat" description="ANK" evidence="9">
    <location>
        <begin position="558"/>
        <end position="590"/>
    </location>
</feature>
<dbReference type="InterPro" id="IPR002110">
    <property type="entry name" value="Ankyrin_rpt"/>
</dbReference>
<feature type="compositionally biased region" description="Basic and acidic residues" evidence="10">
    <location>
        <begin position="179"/>
        <end position="189"/>
    </location>
</feature>
<keyword evidence="4" id="KW-0597">Phosphoprotein</keyword>
<dbReference type="PROSITE" id="PS50297">
    <property type="entry name" value="ANK_REP_REGION"/>
    <property type="match status" value="21"/>
</dbReference>
<dbReference type="Pfam" id="PF00023">
    <property type="entry name" value="Ank"/>
    <property type="match status" value="4"/>
</dbReference>
<feature type="compositionally biased region" description="Basic and acidic residues" evidence="10">
    <location>
        <begin position="2676"/>
        <end position="2700"/>
    </location>
</feature>
<evidence type="ECO:0000256" key="3">
    <source>
        <dbReference type="ARBA" id="ARBA00022490"/>
    </source>
</evidence>
<keyword evidence="8" id="KW-0206">Cytoskeleton</keyword>
<name>A0AA85KKD1_TRIRE</name>
<evidence type="ECO:0000256" key="5">
    <source>
        <dbReference type="ARBA" id="ARBA00022737"/>
    </source>
</evidence>
<feature type="compositionally biased region" description="Polar residues" evidence="10">
    <location>
        <begin position="7405"/>
        <end position="7419"/>
    </location>
</feature>
<feature type="repeat" description="ANK" evidence="9">
    <location>
        <begin position="624"/>
        <end position="656"/>
    </location>
</feature>
<feature type="repeat" description="ANK" evidence="9">
    <location>
        <begin position="591"/>
        <end position="623"/>
    </location>
</feature>
<evidence type="ECO:0000313" key="14">
    <source>
        <dbReference type="WBParaSite" id="TREG1_8420.1"/>
    </source>
</evidence>
<dbReference type="SMART" id="SM00218">
    <property type="entry name" value="ZU5"/>
    <property type="match status" value="1"/>
</dbReference>
<feature type="domain" description="Death" evidence="11">
    <location>
        <begin position="1774"/>
        <end position="1873"/>
    </location>
</feature>
<dbReference type="PANTHER" id="PTHR24123:SF141">
    <property type="entry name" value="ANKYRIN 2, ISOFORM U"/>
    <property type="match status" value="1"/>
</dbReference>
<feature type="compositionally biased region" description="Polar residues" evidence="10">
    <location>
        <begin position="6945"/>
        <end position="6966"/>
    </location>
</feature>
<keyword evidence="5" id="KW-0677">Repeat</keyword>
<protein>
    <recommendedName>
        <fullName evidence="15">ANK_REP_REGION domain-containing protein</fullName>
    </recommendedName>
</protein>
<dbReference type="FunFam" id="1.25.40.20:FF:000095">
    <property type="entry name" value="Ankyrin 2, isoform J"/>
    <property type="match status" value="1"/>
</dbReference>
<feature type="region of interest" description="Disordered" evidence="10">
    <location>
        <begin position="2638"/>
        <end position="2662"/>
    </location>
</feature>
<feature type="region of interest" description="Disordered" evidence="10">
    <location>
        <begin position="2676"/>
        <end position="2705"/>
    </location>
</feature>
<feature type="region of interest" description="Disordered" evidence="10">
    <location>
        <begin position="2188"/>
        <end position="2213"/>
    </location>
</feature>
<feature type="repeat" description="ANK" evidence="9">
    <location>
        <begin position="492"/>
        <end position="524"/>
    </location>
</feature>
<dbReference type="SUPFAM" id="SSF47986">
    <property type="entry name" value="DEATH domain"/>
    <property type="match status" value="1"/>
</dbReference>
<dbReference type="PANTHER" id="PTHR24123">
    <property type="entry name" value="ANKYRIN REPEAT-CONTAINING"/>
    <property type="match status" value="1"/>
</dbReference>
<dbReference type="Pfam" id="PF12796">
    <property type="entry name" value="Ank_2"/>
    <property type="match status" value="7"/>
</dbReference>
<feature type="domain" description="ZU5" evidence="12">
    <location>
        <begin position="1256"/>
        <end position="1411"/>
    </location>
</feature>
<keyword evidence="7" id="KW-0472">Membrane</keyword>
<feature type="compositionally biased region" description="Polar residues" evidence="10">
    <location>
        <begin position="43"/>
        <end position="52"/>
    </location>
</feature>
<feature type="repeat" description="ANK" evidence="9">
    <location>
        <begin position="756"/>
        <end position="788"/>
    </location>
</feature>
<feature type="repeat" description="ANK" evidence="9">
    <location>
        <begin position="330"/>
        <end position="362"/>
    </location>
</feature>
<feature type="compositionally biased region" description="Basic and acidic residues" evidence="10">
    <location>
        <begin position="6969"/>
        <end position="6980"/>
    </location>
</feature>
<dbReference type="GO" id="GO:0007165">
    <property type="term" value="P:signal transduction"/>
    <property type="evidence" value="ECO:0007669"/>
    <property type="project" value="InterPro"/>
</dbReference>
<dbReference type="SMART" id="SM00248">
    <property type="entry name" value="ANK"/>
    <property type="match status" value="23"/>
</dbReference>
<reference evidence="14" key="2">
    <citation type="submission" date="2023-11" db="UniProtKB">
        <authorList>
            <consortium name="WormBaseParasite"/>
        </authorList>
    </citation>
    <scope>IDENTIFICATION</scope>
</reference>
<dbReference type="Gene3D" id="2.60.220.30">
    <property type="match status" value="2"/>
</dbReference>
<feature type="repeat" description="ANK" evidence="9">
    <location>
        <begin position="690"/>
        <end position="722"/>
    </location>
</feature>
<evidence type="ECO:0000259" key="11">
    <source>
        <dbReference type="PROSITE" id="PS50017"/>
    </source>
</evidence>
<dbReference type="PRINTS" id="PR01415">
    <property type="entry name" value="ANKYRIN"/>
</dbReference>
<dbReference type="Proteomes" id="UP000050795">
    <property type="component" value="Unassembled WGS sequence"/>
</dbReference>
<feature type="repeat" description="ANK" evidence="9">
    <location>
        <begin position="923"/>
        <end position="955"/>
    </location>
</feature>
<dbReference type="Pfam" id="PF17809">
    <property type="entry name" value="UPA_2"/>
    <property type="match status" value="1"/>
</dbReference>
<dbReference type="Pfam" id="PF00791">
    <property type="entry name" value="ZU5"/>
    <property type="match status" value="1"/>
</dbReference>
<feature type="region of interest" description="Disordered" evidence="10">
    <location>
        <begin position="179"/>
        <end position="247"/>
    </location>
</feature>
<organism evidence="13 14">
    <name type="scientific">Trichobilharzia regenti</name>
    <name type="common">Nasal bird schistosome</name>
    <dbReference type="NCBI Taxonomy" id="157069"/>
    <lineage>
        <taxon>Eukaryota</taxon>
        <taxon>Metazoa</taxon>
        <taxon>Spiralia</taxon>
        <taxon>Lophotrochozoa</taxon>
        <taxon>Platyhelminthes</taxon>
        <taxon>Trematoda</taxon>
        <taxon>Digenea</taxon>
        <taxon>Strigeidida</taxon>
        <taxon>Schistosomatoidea</taxon>
        <taxon>Schistosomatidae</taxon>
        <taxon>Trichobilharzia</taxon>
    </lineage>
</organism>
<proteinExistence type="predicted"/>
<feature type="compositionally biased region" description="Acidic residues" evidence="10">
    <location>
        <begin position="6729"/>
        <end position="6738"/>
    </location>
</feature>
<dbReference type="InterPro" id="IPR036770">
    <property type="entry name" value="Ankyrin_rpt-contain_sf"/>
</dbReference>
<feature type="repeat" description="ANK" evidence="9">
    <location>
        <begin position="996"/>
        <end position="1028"/>
    </location>
</feature>
<feature type="compositionally biased region" description="Polar residues" evidence="10">
    <location>
        <begin position="61"/>
        <end position="81"/>
    </location>
</feature>
<reference evidence="13" key="1">
    <citation type="submission" date="2022-06" db="EMBL/GenBank/DDBJ databases">
        <authorList>
            <person name="Berger JAMES D."/>
            <person name="Berger JAMES D."/>
        </authorList>
    </citation>
    <scope>NUCLEOTIDE SEQUENCE [LARGE SCALE GENOMIC DNA]</scope>
</reference>
<feature type="repeat" description="ANK" evidence="9">
    <location>
        <begin position="823"/>
        <end position="855"/>
    </location>
</feature>
<feature type="repeat" description="ANK" evidence="9">
    <location>
        <begin position="789"/>
        <end position="812"/>
    </location>
</feature>
<feature type="repeat" description="ANK" evidence="9">
    <location>
        <begin position="297"/>
        <end position="329"/>
    </location>
</feature>
<evidence type="ECO:0000256" key="7">
    <source>
        <dbReference type="ARBA" id="ARBA00023136"/>
    </source>
</evidence>
<dbReference type="InterPro" id="IPR051165">
    <property type="entry name" value="Multifunctional_ANK_Repeat"/>
</dbReference>
<dbReference type="Pfam" id="PF00531">
    <property type="entry name" value="Death"/>
    <property type="match status" value="1"/>
</dbReference>
<feature type="repeat" description="ANK" evidence="9">
    <location>
        <begin position="957"/>
        <end position="978"/>
    </location>
</feature>
<dbReference type="InterPro" id="IPR040745">
    <property type="entry name" value="Ankyrin_UPA"/>
</dbReference>
<dbReference type="Gene3D" id="2.60.40.2660">
    <property type="match status" value="1"/>
</dbReference>
<evidence type="ECO:0000256" key="2">
    <source>
        <dbReference type="ARBA" id="ARBA00004370"/>
    </source>
</evidence>
<accession>A0AA85KKD1</accession>
<feature type="repeat" description="ANK" evidence="9">
    <location>
        <begin position="889"/>
        <end position="911"/>
    </location>
</feature>
<evidence type="ECO:0000256" key="9">
    <source>
        <dbReference type="PROSITE-ProRule" id="PRU00023"/>
    </source>
</evidence>
<dbReference type="InterPro" id="IPR000488">
    <property type="entry name" value="Death_dom"/>
</dbReference>
<keyword evidence="6 9" id="KW-0040">ANK repeat</keyword>
<dbReference type="GO" id="GO:0005856">
    <property type="term" value="C:cytoskeleton"/>
    <property type="evidence" value="ECO:0007669"/>
    <property type="project" value="UniProtKB-SubCell"/>
</dbReference>
<feature type="repeat" description="ANK" evidence="9">
    <location>
        <begin position="459"/>
        <end position="491"/>
    </location>
</feature>
<dbReference type="SUPFAM" id="SSF48403">
    <property type="entry name" value="Ankyrin repeat"/>
    <property type="match status" value="2"/>
</dbReference>
<dbReference type="FunFam" id="2.60.220.30:FF:000009">
    <property type="entry name" value="Ankyrin 2, isoform G"/>
    <property type="match status" value="1"/>
</dbReference>
<dbReference type="FunFam" id="1.25.40.20:FF:000003">
    <property type="entry name" value="Ankyrin, isoform B"/>
    <property type="match status" value="1"/>
</dbReference>
<feature type="repeat" description="ANK" evidence="9">
    <location>
        <begin position="525"/>
        <end position="557"/>
    </location>
</feature>
<evidence type="ECO:0000256" key="6">
    <source>
        <dbReference type="ARBA" id="ARBA00023043"/>
    </source>
</evidence>
<feature type="repeat" description="ANK" evidence="9">
    <location>
        <begin position="657"/>
        <end position="689"/>
    </location>
</feature>
<dbReference type="InterPro" id="IPR000906">
    <property type="entry name" value="ZU5_dom"/>
</dbReference>
<feature type="compositionally biased region" description="Basic and acidic residues" evidence="10">
    <location>
        <begin position="2200"/>
        <end position="2213"/>
    </location>
</feature>
<evidence type="ECO:0000259" key="12">
    <source>
        <dbReference type="PROSITE" id="PS51145"/>
    </source>
</evidence>
<feature type="compositionally biased region" description="Polar residues" evidence="10">
    <location>
        <begin position="121"/>
        <end position="133"/>
    </location>
</feature>
<dbReference type="PROSITE" id="PS50017">
    <property type="entry name" value="DEATH_DOMAIN"/>
    <property type="match status" value="1"/>
</dbReference>
<evidence type="ECO:0000256" key="4">
    <source>
        <dbReference type="ARBA" id="ARBA00022553"/>
    </source>
</evidence>
<evidence type="ECO:0008006" key="15">
    <source>
        <dbReference type="Google" id="ProtNLM"/>
    </source>
</evidence>
<feature type="repeat" description="ANK" evidence="9">
    <location>
        <begin position="363"/>
        <end position="395"/>
    </location>
</feature>
<keyword evidence="3" id="KW-0963">Cytoplasm</keyword>